<feature type="domain" description="Ras-associating" evidence="3">
    <location>
        <begin position="85"/>
        <end position="131"/>
    </location>
</feature>
<dbReference type="PROSITE" id="PS50200">
    <property type="entry name" value="RA"/>
    <property type="match status" value="1"/>
</dbReference>
<feature type="compositionally biased region" description="Low complexity" evidence="2">
    <location>
        <begin position="543"/>
        <end position="557"/>
    </location>
</feature>
<evidence type="ECO:0000256" key="1">
    <source>
        <dbReference type="SAM" id="Coils"/>
    </source>
</evidence>
<keyword evidence="5" id="KW-1185">Reference proteome</keyword>
<sequence>MAAAAVTADKFVRSTSASVPTTNAVAPSTNNTNGLTSYGYEEVVLEDHQQKVPIWVGLNCKLVSGISKSTTCHDLISSIVPSSQDPSKYVLIEKWKKMERMLDPSVKILKVWKAWGDQIADVSFILRSSSTADGYIDKKSSRKVHRKRSSSHHHHQKVAGHEEDSDKEEHRDAMEQLIKLVLTQGEAIQAQLKKLRQQEAQIDRYEERMHKIRSSQLGENYVVETYLKGDTKPRKTKRREKSPCKKDAHGGLHRHHHHHRPHNVQAADPEVEKEPLDVNPSSSSANKPSTNRPVDEYDGEEETDLPESTENIQERTELMENIFHLNVRLTQEEERLVKLGLKIRKLSDKQRKAEWEELALQDITQELEHLKEVTNEQTKEIELNENNLTALEQLLDDKHDHVAFLTHEIKLIDEQSEMLQRKVLELTTGGVNFDQVYQSDVVTSSYATIHHPLPSTSEEPAHYFESVEEDTTSKQVDGKGKNLKGRGVVVDPSNSFKVPTLSMSNPPSTRYKCQQHQHETCTSSCSNSSSVCVQLTQKQCGGSTSSDPQDNDSNSDTGISSLHSSVDENPMFVLDTLV</sequence>
<dbReference type="SUPFAM" id="SSF54236">
    <property type="entry name" value="Ubiquitin-like"/>
    <property type="match status" value="1"/>
</dbReference>
<evidence type="ECO:0000256" key="2">
    <source>
        <dbReference type="SAM" id="MobiDB-lite"/>
    </source>
</evidence>
<feature type="coiled-coil region" evidence="1">
    <location>
        <begin position="329"/>
        <end position="387"/>
    </location>
</feature>
<dbReference type="InterPro" id="IPR000159">
    <property type="entry name" value="RA_dom"/>
</dbReference>
<feature type="compositionally biased region" description="Polar residues" evidence="2">
    <location>
        <begin position="279"/>
        <end position="292"/>
    </location>
</feature>
<organism evidence="4 5">
    <name type="scientific">Orchesella dallaii</name>
    <dbReference type="NCBI Taxonomy" id="48710"/>
    <lineage>
        <taxon>Eukaryota</taxon>
        <taxon>Metazoa</taxon>
        <taxon>Ecdysozoa</taxon>
        <taxon>Arthropoda</taxon>
        <taxon>Hexapoda</taxon>
        <taxon>Collembola</taxon>
        <taxon>Entomobryomorpha</taxon>
        <taxon>Entomobryoidea</taxon>
        <taxon>Orchesellidae</taxon>
        <taxon>Orchesellinae</taxon>
        <taxon>Orchesella</taxon>
    </lineage>
</organism>
<dbReference type="Pfam" id="PF21712">
    <property type="entry name" value="RASSF8-10_RA"/>
    <property type="match status" value="1"/>
</dbReference>
<keyword evidence="1" id="KW-0175">Coiled coil</keyword>
<dbReference type="Proteomes" id="UP001642540">
    <property type="component" value="Unassembled WGS sequence"/>
</dbReference>
<feature type="compositionally biased region" description="Basic and acidic residues" evidence="2">
    <location>
        <begin position="159"/>
        <end position="171"/>
    </location>
</feature>
<accession>A0ABP1PVU7</accession>
<gene>
    <name evidence="4" type="ORF">ODALV1_LOCUS4381</name>
</gene>
<comment type="caution">
    <text evidence="4">The sequence shown here is derived from an EMBL/GenBank/DDBJ whole genome shotgun (WGS) entry which is preliminary data.</text>
</comment>
<dbReference type="Gene3D" id="3.10.20.90">
    <property type="entry name" value="Phosphatidylinositol 3-kinase Catalytic Subunit, Chain A, domain 1"/>
    <property type="match status" value="1"/>
</dbReference>
<dbReference type="EMBL" id="CAXLJM020000013">
    <property type="protein sequence ID" value="CAL8079499.1"/>
    <property type="molecule type" value="Genomic_DNA"/>
</dbReference>
<feature type="coiled-coil region" evidence="1">
    <location>
        <begin position="188"/>
        <end position="215"/>
    </location>
</feature>
<name>A0ABP1PVU7_9HEXA</name>
<feature type="compositionally biased region" description="Basic residues" evidence="2">
    <location>
        <begin position="140"/>
        <end position="158"/>
    </location>
</feature>
<feature type="region of interest" description="Disordered" evidence="2">
    <location>
        <begin position="225"/>
        <end position="311"/>
    </location>
</feature>
<feature type="region of interest" description="Disordered" evidence="2">
    <location>
        <begin position="539"/>
        <end position="566"/>
    </location>
</feature>
<proteinExistence type="predicted"/>
<dbReference type="PANTHER" id="PTHR15286">
    <property type="entry name" value="RAS-ASSOCIATING DOMAIN CONTAINING PROTEIN"/>
    <property type="match status" value="1"/>
</dbReference>
<feature type="compositionally biased region" description="Basic and acidic residues" evidence="2">
    <location>
        <begin position="241"/>
        <end position="250"/>
    </location>
</feature>
<evidence type="ECO:0000259" key="3">
    <source>
        <dbReference type="PROSITE" id="PS50200"/>
    </source>
</evidence>
<reference evidence="4 5" key="1">
    <citation type="submission" date="2024-08" db="EMBL/GenBank/DDBJ databases">
        <authorList>
            <person name="Cucini C."/>
            <person name="Frati F."/>
        </authorList>
    </citation>
    <scope>NUCLEOTIDE SEQUENCE [LARGE SCALE GENOMIC DNA]</scope>
</reference>
<dbReference type="InterPro" id="IPR029071">
    <property type="entry name" value="Ubiquitin-like_domsf"/>
</dbReference>
<evidence type="ECO:0000313" key="4">
    <source>
        <dbReference type="EMBL" id="CAL8079499.1"/>
    </source>
</evidence>
<evidence type="ECO:0000313" key="5">
    <source>
        <dbReference type="Proteomes" id="UP001642540"/>
    </source>
</evidence>
<dbReference type="PANTHER" id="PTHR15286:SF1">
    <property type="entry name" value="FI07216P"/>
    <property type="match status" value="1"/>
</dbReference>
<feature type="compositionally biased region" description="Acidic residues" evidence="2">
    <location>
        <begin position="296"/>
        <end position="307"/>
    </location>
</feature>
<feature type="region of interest" description="Disordered" evidence="2">
    <location>
        <begin position="467"/>
        <end position="486"/>
    </location>
</feature>
<dbReference type="InterPro" id="IPR048945">
    <property type="entry name" value="RASSF8/10_RA"/>
</dbReference>
<dbReference type="InterPro" id="IPR033593">
    <property type="entry name" value="N-RASSF"/>
</dbReference>
<feature type="compositionally biased region" description="Basic residues" evidence="2">
    <location>
        <begin position="251"/>
        <end position="262"/>
    </location>
</feature>
<feature type="region of interest" description="Disordered" evidence="2">
    <location>
        <begin position="136"/>
        <end position="171"/>
    </location>
</feature>
<protein>
    <recommendedName>
        <fullName evidence="3">Ras-associating domain-containing protein</fullName>
    </recommendedName>
</protein>